<dbReference type="Gene3D" id="1.10.3210.10">
    <property type="entry name" value="Hypothetical protein af1432"/>
    <property type="match status" value="1"/>
</dbReference>
<dbReference type="OrthoDB" id="9791419at2"/>
<sequence>MTTLTSAFEHSQADFFAQLERRINEKGDFPALSKSIQNIRQLIQDEGRNIAGVANAILSDFTLTQKIIKLANSGLYSKADSEVTTVSHAVVVLGLDTITNIALNIRTIDTPSAAKSEPGTVSGELEKAVLASNIARNIVAQSYVANGEEAIVCTQLHHLGRLVLVFYFPDEWARIQQIAGGDEARENDAALKVFGMTIDEISHNIAKDWQLPEKISGSVTDLTDNMNPELGSAGWLKTMANFSGKMATLLVNNISTQNLKNFIARYSGSLLLPSEIIWGSIEPIQNKTSQLAAHPELEQGNSESDRSRKRVAAGLLELSTALARGMDFKSALNIALETIHDSMRFNRVIVFFRDADQFKASLYCGNLKPETMAQLCFSKNYAADVFHLSLAQKADVFIQDVTLSRETTIPAWYRKALPDACAFILLPLISNNSKVGLIYADWKEDQTRVIRPREFSSLVMLRDYLIKALVKR</sequence>
<name>A0A1H8Q5I7_9PROT</name>
<gene>
    <name evidence="2" type="ORF">SAMN05216333_1116</name>
</gene>
<accession>A0A1H8Q5I7</accession>
<reference evidence="3" key="1">
    <citation type="submission" date="2016-10" db="EMBL/GenBank/DDBJ databases">
        <authorList>
            <person name="Varghese N."/>
            <person name="Submissions S."/>
        </authorList>
    </citation>
    <scope>NUCLEOTIDE SEQUENCE [LARGE SCALE GENOMIC DNA]</scope>
    <source>
        <strain evidence="3">Nm76</strain>
    </source>
</reference>
<dbReference type="SUPFAM" id="SSF55781">
    <property type="entry name" value="GAF domain-like"/>
    <property type="match status" value="1"/>
</dbReference>
<dbReference type="PANTHER" id="PTHR33525">
    <property type="match status" value="1"/>
</dbReference>
<protein>
    <submittedName>
        <fullName evidence="2">HDOD domain-containing protein</fullName>
    </submittedName>
</protein>
<organism evidence="2 3">
    <name type="scientific">Nitrosomonas oligotropha</name>
    <dbReference type="NCBI Taxonomy" id="42354"/>
    <lineage>
        <taxon>Bacteria</taxon>
        <taxon>Pseudomonadati</taxon>
        <taxon>Pseudomonadota</taxon>
        <taxon>Betaproteobacteria</taxon>
        <taxon>Nitrosomonadales</taxon>
        <taxon>Nitrosomonadaceae</taxon>
        <taxon>Nitrosomonas</taxon>
    </lineage>
</organism>
<dbReference type="InterPro" id="IPR013976">
    <property type="entry name" value="HDOD"/>
</dbReference>
<evidence type="ECO:0000313" key="2">
    <source>
        <dbReference type="EMBL" id="SEO49174.1"/>
    </source>
</evidence>
<evidence type="ECO:0000313" key="3">
    <source>
        <dbReference type="Proteomes" id="UP000198814"/>
    </source>
</evidence>
<dbReference type="SUPFAM" id="SSF109604">
    <property type="entry name" value="HD-domain/PDEase-like"/>
    <property type="match status" value="1"/>
</dbReference>
<dbReference type="Proteomes" id="UP000198814">
    <property type="component" value="Unassembled WGS sequence"/>
</dbReference>
<dbReference type="InterPro" id="IPR029016">
    <property type="entry name" value="GAF-like_dom_sf"/>
</dbReference>
<dbReference type="InterPro" id="IPR052340">
    <property type="entry name" value="RNase_Y/CdgJ"/>
</dbReference>
<keyword evidence="3" id="KW-1185">Reference proteome</keyword>
<feature type="domain" description="HDOD" evidence="1">
    <location>
        <begin position="29"/>
        <end position="225"/>
    </location>
</feature>
<dbReference type="Gene3D" id="3.30.450.40">
    <property type="match status" value="1"/>
</dbReference>
<evidence type="ECO:0000259" key="1">
    <source>
        <dbReference type="PROSITE" id="PS51833"/>
    </source>
</evidence>
<dbReference type="Pfam" id="PF08668">
    <property type="entry name" value="HDOD"/>
    <property type="match status" value="1"/>
</dbReference>
<dbReference type="AlphaFoldDB" id="A0A1H8Q5I7"/>
<dbReference type="STRING" id="42354.SAMN05216333_1116"/>
<dbReference type="RefSeq" id="WP_090318139.1">
    <property type="nucleotide sequence ID" value="NZ_FNOE01000009.1"/>
</dbReference>
<dbReference type="EMBL" id="FODO01000011">
    <property type="protein sequence ID" value="SEO49174.1"/>
    <property type="molecule type" value="Genomic_DNA"/>
</dbReference>
<dbReference type="PROSITE" id="PS51833">
    <property type="entry name" value="HDOD"/>
    <property type="match status" value="1"/>
</dbReference>
<proteinExistence type="predicted"/>
<dbReference type="PANTHER" id="PTHR33525:SF3">
    <property type="entry name" value="RIBONUCLEASE Y"/>
    <property type="match status" value="1"/>
</dbReference>